<dbReference type="RefSeq" id="WP_140165214.1">
    <property type="nucleotide sequence ID" value="NZ_JABCMA010000006.1"/>
</dbReference>
<dbReference type="AlphaFoldDB" id="A0A7Y0MW88"/>
<proteinExistence type="predicted"/>
<dbReference type="Proteomes" id="UP000565155">
    <property type="component" value="Unassembled WGS sequence"/>
</dbReference>
<evidence type="ECO:0000313" key="2">
    <source>
        <dbReference type="Proteomes" id="UP000565155"/>
    </source>
</evidence>
<gene>
    <name evidence="1" type="ORF">HKB35_08595</name>
</gene>
<organism evidence="1 2">
    <name type="scientific">Vibrio alginolyticus</name>
    <dbReference type="NCBI Taxonomy" id="663"/>
    <lineage>
        <taxon>Bacteria</taxon>
        <taxon>Pseudomonadati</taxon>
        <taxon>Pseudomonadota</taxon>
        <taxon>Gammaproteobacteria</taxon>
        <taxon>Vibrionales</taxon>
        <taxon>Vibrionaceae</taxon>
        <taxon>Vibrio</taxon>
    </lineage>
</organism>
<sequence length="94" mass="10633">MSVSEIKQLERDLGAVIGYLSAPKLSAVQLVIRKAEAIKRLTRMLDEAKFLKQQTKCMVLHELFAEFEGRSACSLTIEKLVDVIKECNEHLKTV</sequence>
<evidence type="ECO:0000313" key="1">
    <source>
        <dbReference type="EMBL" id="NMR73670.1"/>
    </source>
</evidence>
<protein>
    <submittedName>
        <fullName evidence="1">Uncharacterized protein</fullName>
    </submittedName>
</protein>
<reference evidence="1 2" key="1">
    <citation type="submission" date="2020-04" db="EMBL/GenBank/DDBJ databases">
        <title>Whole-genome sequencing of Vibrio spp. from China reveals different genetic environments of blaCTX-M-14 among diverse lineages.</title>
        <authorList>
            <person name="Zheng Z."/>
            <person name="Ye L."/>
            <person name="Chen S."/>
        </authorList>
    </citation>
    <scope>NUCLEOTIDE SEQUENCE [LARGE SCALE GENOMIC DNA]</scope>
    <source>
        <strain evidence="1 2">Vb1636</strain>
    </source>
</reference>
<name>A0A7Y0MW88_VIBAL</name>
<accession>A0A7Y0MW88</accession>
<dbReference type="EMBL" id="JABCMA010000006">
    <property type="protein sequence ID" value="NMR73670.1"/>
    <property type="molecule type" value="Genomic_DNA"/>
</dbReference>
<comment type="caution">
    <text evidence="1">The sequence shown here is derived from an EMBL/GenBank/DDBJ whole genome shotgun (WGS) entry which is preliminary data.</text>
</comment>